<dbReference type="EMBL" id="CM020618">
    <property type="protein sequence ID" value="KAK1858996.1"/>
    <property type="molecule type" value="Genomic_DNA"/>
</dbReference>
<proteinExistence type="predicted"/>
<organism evidence="1 2">
    <name type="scientific">Pyropia yezoensis</name>
    <name type="common">Susabi-nori</name>
    <name type="synonym">Porphyra yezoensis</name>
    <dbReference type="NCBI Taxonomy" id="2788"/>
    <lineage>
        <taxon>Eukaryota</taxon>
        <taxon>Rhodophyta</taxon>
        <taxon>Bangiophyceae</taxon>
        <taxon>Bangiales</taxon>
        <taxon>Bangiaceae</taxon>
        <taxon>Pyropia</taxon>
    </lineage>
</organism>
<evidence type="ECO:0000313" key="2">
    <source>
        <dbReference type="Proteomes" id="UP000798662"/>
    </source>
</evidence>
<reference evidence="1" key="1">
    <citation type="submission" date="2019-11" db="EMBL/GenBank/DDBJ databases">
        <title>Nori genome reveals adaptations in red seaweeds to the harsh intertidal environment.</title>
        <authorList>
            <person name="Wang D."/>
            <person name="Mao Y."/>
        </authorList>
    </citation>
    <scope>NUCLEOTIDE SEQUENCE</scope>
    <source>
        <tissue evidence="1">Gametophyte</tissue>
    </source>
</reference>
<keyword evidence="2" id="KW-1185">Reference proteome</keyword>
<name>A0ACC3BND7_PYRYE</name>
<accession>A0ACC3BND7</accession>
<evidence type="ECO:0000313" key="1">
    <source>
        <dbReference type="EMBL" id="KAK1858996.1"/>
    </source>
</evidence>
<protein>
    <submittedName>
        <fullName evidence="1">Uncharacterized protein</fullName>
    </submittedName>
</protein>
<comment type="caution">
    <text evidence="1">The sequence shown here is derived from an EMBL/GenBank/DDBJ whole genome shotgun (WGS) entry which is preliminary data.</text>
</comment>
<gene>
    <name evidence="1" type="ORF">I4F81_001595</name>
</gene>
<dbReference type="Proteomes" id="UP000798662">
    <property type="component" value="Chromosome 1"/>
</dbReference>
<sequence>MGVLCILTTGHPAIGEATMLCGPCLRWEMYAWMPFQPAGNVSSCCTTAPVRAALHSCSCSAPCNHPLRAFAPCTHPLHAFAPWSHPLCGFAPLSSPSLRTGYPPSSSVPFVPSSKRASARADHHFATSPNVPVSTLAQTSMADATRAAFLQPPLLVPRPGVTTRGHLRGDLPHPAVCARPHARRPWRFLPPLPTPIPTRTRTPVAAGFDDPFDACTLDPTSSVLYLASRRLGDDGAVAVGALLAHPACAVTALNLDSNGIGDAGATALAAGLAANTSLVDLVAWDNSIGDAGASALAAALATRNTTLRVLSLARNAVGPAGGAALGTAVGTNGGLRAVYLMGMTRKGGGMGDAGAAAWAAGIAANGAAGGPFWFVNLDGNGVGPAGFDALRTARTPGVHHVYPVDPYPR</sequence>